<comment type="subunit">
    <text evidence="2">Homotetramer.</text>
</comment>
<keyword evidence="5" id="KW-1185">Reference proteome</keyword>
<protein>
    <submittedName>
        <fullName evidence="4">Glucose 1-dehydrogenase</fullName>
        <ecNumber evidence="4">1.1.1.47</ecNumber>
    </submittedName>
</protein>
<dbReference type="FunFam" id="3.40.50.720:FF:000084">
    <property type="entry name" value="Short-chain dehydrogenase reductase"/>
    <property type="match status" value="1"/>
</dbReference>
<dbReference type="EMBL" id="JAAQPH010000012">
    <property type="protein sequence ID" value="NIA70188.1"/>
    <property type="molecule type" value="Genomic_DNA"/>
</dbReference>
<dbReference type="NCBIfam" id="NF005559">
    <property type="entry name" value="PRK07231.1"/>
    <property type="match status" value="1"/>
</dbReference>
<dbReference type="InterPro" id="IPR051737">
    <property type="entry name" value="L-xylulose/Carbonyl_redctase"/>
</dbReference>
<dbReference type="PRINTS" id="PR00081">
    <property type="entry name" value="GDHRDH"/>
</dbReference>
<dbReference type="Proteomes" id="UP000761264">
    <property type="component" value="Unassembled WGS sequence"/>
</dbReference>
<dbReference type="Gene3D" id="3.40.50.720">
    <property type="entry name" value="NAD(P)-binding Rossmann-like Domain"/>
    <property type="match status" value="1"/>
</dbReference>
<dbReference type="CDD" id="cd05233">
    <property type="entry name" value="SDR_c"/>
    <property type="match status" value="1"/>
</dbReference>
<accession>A0A967EZ86</accession>
<reference evidence="4" key="1">
    <citation type="submission" date="2020-03" db="EMBL/GenBank/DDBJ databases">
        <title>Genome of Pelagibius litoralis DSM 21314T.</title>
        <authorList>
            <person name="Wang G."/>
        </authorList>
    </citation>
    <scope>NUCLEOTIDE SEQUENCE</scope>
    <source>
        <strain evidence="4">DSM 21314</strain>
    </source>
</reference>
<dbReference type="AlphaFoldDB" id="A0A967EZ86"/>
<dbReference type="RefSeq" id="WP_167226533.1">
    <property type="nucleotide sequence ID" value="NZ_JAAQPH010000012.1"/>
</dbReference>
<dbReference type="InterPro" id="IPR002347">
    <property type="entry name" value="SDR_fam"/>
</dbReference>
<proteinExistence type="inferred from homology"/>
<dbReference type="Pfam" id="PF13561">
    <property type="entry name" value="adh_short_C2"/>
    <property type="match status" value="1"/>
</dbReference>
<dbReference type="PRINTS" id="PR00080">
    <property type="entry name" value="SDRFAMILY"/>
</dbReference>
<dbReference type="InterPro" id="IPR036291">
    <property type="entry name" value="NAD(P)-bd_dom_sf"/>
</dbReference>
<dbReference type="EC" id="1.1.1.47" evidence="4"/>
<dbReference type="PANTHER" id="PTHR44252">
    <property type="entry name" value="D-ERYTHRULOSE REDUCTASE"/>
    <property type="match status" value="1"/>
</dbReference>
<dbReference type="PROSITE" id="PS00061">
    <property type="entry name" value="ADH_SHORT"/>
    <property type="match status" value="1"/>
</dbReference>
<dbReference type="GO" id="GO:0004090">
    <property type="term" value="F:carbonyl reductase (NADPH) activity"/>
    <property type="evidence" value="ECO:0007669"/>
    <property type="project" value="TreeGrafter"/>
</dbReference>
<sequence length="265" mass="27348">MSASNTDPGTGRWIDRFSLSGKRAVVTGASKGIGLEICSVFADAGADIVAVGRDEAGLAEVVDLIAARGRRGLAVAADMATAEGPRAAAAEALDYFGTVDILVNCAGVALIAPLLEAGVEDWDRTMAINLRAPFLLGQALAPGMIAQGAGKIINVSSQAGVIALDDHGAYSASKGGLNALTRAMMVEWAKHNVQVNVICPTIIMTPMGRQVWGDPDKGQPMLEKTPLGRFGEPVEVADLALYLASPASDLMNGAIVMLEGGYTSI</sequence>
<keyword evidence="3" id="KW-0521">NADP</keyword>
<gene>
    <name evidence="4" type="ORF">HBA54_16395</name>
</gene>
<dbReference type="GO" id="GO:0005997">
    <property type="term" value="P:xylulose metabolic process"/>
    <property type="evidence" value="ECO:0007669"/>
    <property type="project" value="TreeGrafter"/>
</dbReference>
<organism evidence="4 5">
    <name type="scientific">Pelagibius litoralis</name>
    <dbReference type="NCBI Taxonomy" id="374515"/>
    <lineage>
        <taxon>Bacteria</taxon>
        <taxon>Pseudomonadati</taxon>
        <taxon>Pseudomonadota</taxon>
        <taxon>Alphaproteobacteria</taxon>
        <taxon>Rhodospirillales</taxon>
        <taxon>Rhodovibrionaceae</taxon>
        <taxon>Pelagibius</taxon>
    </lineage>
</organism>
<dbReference type="GO" id="GO:0047936">
    <property type="term" value="F:glucose 1-dehydrogenase [NAD(P)+] activity"/>
    <property type="evidence" value="ECO:0007669"/>
    <property type="project" value="UniProtKB-EC"/>
</dbReference>
<comment type="caution">
    <text evidence="4">The sequence shown here is derived from an EMBL/GenBank/DDBJ whole genome shotgun (WGS) entry which is preliminary data.</text>
</comment>
<dbReference type="InterPro" id="IPR020904">
    <property type="entry name" value="Sc_DH/Rdtase_CS"/>
</dbReference>
<evidence type="ECO:0000256" key="1">
    <source>
        <dbReference type="ARBA" id="ARBA00006484"/>
    </source>
</evidence>
<evidence type="ECO:0000256" key="2">
    <source>
        <dbReference type="ARBA" id="ARBA00011881"/>
    </source>
</evidence>
<comment type="similarity">
    <text evidence="1">Belongs to the short-chain dehydrogenases/reductases (SDR) family.</text>
</comment>
<dbReference type="GO" id="GO:0050038">
    <property type="term" value="F:L-xylulose reductase (NADPH) activity"/>
    <property type="evidence" value="ECO:0007669"/>
    <property type="project" value="TreeGrafter"/>
</dbReference>
<dbReference type="GO" id="GO:0006006">
    <property type="term" value="P:glucose metabolic process"/>
    <property type="evidence" value="ECO:0007669"/>
    <property type="project" value="TreeGrafter"/>
</dbReference>
<dbReference type="SUPFAM" id="SSF51735">
    <property type="entry name" value="NAD(P)-binding Rossmann-fold domains"/>
    <property type="match status" value="1"/>
</dbReference>
<dbReference type="PANTHER" id="PTHR44252:SF3">
    <property type="entry name" value="D-ERYTHRULOSE REDUCTASE-RELATED"/>
    <property type="match status" value="1"/>
</dbReference>
<evidence type="ECO:0000313" key="5">
    <source>
        <dbReference type="Proteomes" id="UP000761264"/>
    </source>
</evidence>
<evidence type="ECO:0000256" key="3">
    <source>
        <dbReference type="ARBA" id="ARBA00022857"/>
    </source>
</evidence>
<keyword evidence="4" id="KW-0560">Oxidoreductase</keyword>
<evidence type="ECO:0000313" key="4">
    <source>
        <dbReference type="EMBL" id="NIA70188.1"/>
    </source>
</evidence>
<name>A0A967EZ86_9PROT</name>